<comment type="caution">
    <text evidence="1">The sequence shown here is derived from an EMBL/GenBank/DDBJ whole genome shotgun (WGS) entry which is preliminary data.</text>
</comment>
<dbReference type="EMBL" id="QTTN01000048">
    <property type="protein sequence ID" value="REE66682.1"/>
    <property type="molecule type" value="Genomic_DNA"/>
</dbReference>
<dbReference type="AlphaFoldDB" id="A0A3D9R0B8"/>
<evidence type="ECO:0000313" key="2">
    <source>
        <dbReference type="Proteomes" id="UP000256304"/>
    </source>
</evidence>
<organism evidence="1 2">
    <name type="scientific">Paenibacillus taihuensis</name>
    <dbReference type="NCBI Taxonomy" id="1156355"/>
    <lineage>
        <taxon>Bacteria</taxon>
        <taxon>Bacillati</taxon>
        <taxon>Bacillota</taxon>
        <taxon>Bacilli</taxon>
        <taxon>Bacillales</taxon>
        <taxon>Paenibacillaceae</taxon>
        <taxon>Paenibacillus</taxon>
    </lineage>
</organism>
<keyword evidence="2" id="KW-1185">Reference proteome</keyword>
<dbReference type="OrthoDB" id="2604994at2"/>
<dbReference type="Proteomes" id="UP000256304">
    <property type="component" value="Unassembled WGS sequence"/>
</dbReference>
<sequence length="126" mass="14305">MEGCQIRTIELHRFDRELSEARYHLDNRSCMCGLLSVTASNGSCGCSEFAVPSTQLRGDFIQWAVVFQRLKGMTIQEGLDFIHLHQDTWGAARVCLAEAVLTHMEQTGAAWNRTYLFDHTEAYVSF</sequence>
<reference evidence="1 2" key="1">
    <citation type="submission" date="2018-08" db="EMBL/GenBank/DDBJ databases">
        <title>Genomic Encyclopedia of Type Strains, Phase III (KMG-III): the genomes of soil and plant-associated and newly described type strains.</title>
        <authorList>
            <person name="Whitman W."/>
        </authorList>
    </citation>
    <scope>NUCLEOTIDE SEQUENCE [LARGE SCALE GENOMIC DNA]</scope>
    <source>
        <strain evidence="1 2">CGMCC 1.10966</strain>
    </source>
</reference>
<protein>
    <submittedName>
        <fullName evidence="1">Uncharacterized protein</fullName>
    </submittedName>
</protein>
<accession>A0A3D9R0B8</accession>
<gene>
    <name evidence="1" type="ORF">A8990_14818</name>
</gene>
<proteinExistence type="predicted"/>
<dbReference type="RefSeq" id="WP_116192162.1">
    <property type="nucleotide sequence ID" value="NZ_QTTN01000048.1"/>
</dbReference>
<evidence type="ECO:0000313" key="1">
    <source>
        <dbReference type="EMBL" id="REE66682.1"/>
    </source>
</evidence>
<name>A0A3D9R0B8_9BACL</name>